<accession>A0A1I7YH81</accession>
<evidence type="ECO:0000313" key="4">
    <source>
        <dbReference type="WBParaSite" id="L893_g16392.t1"/>
    </source>
</evidence>
<dbReference type="Pfam" id="PF22456">
    <property type="entry name" value="PqqF-like_C_4"/>
    <property type="match status" value="1"/>
</dbReference>
<dbReference type="InterPro" id="IPR011249">
    <property type="entry name" value="Metalloenz_LuxS/M16"/>
</dbReference>
<dbReference type="GO" id="GO:0004222">
    <property type="term" value="F:metalloendopeptidase activity"/>
    <property type="evidence" value="ECO:0007669"/>
    <property type="project" value="TreeGrafter"/>
</dbReference>
<dbReference type="WBParaSite" id="L893_g16392.t1">
    <property type="protein sequence ID" value="L893_g16392.t1"/>
    <property type="gene ID" value="L893_g16392"/>
</dbReference>
<name>A0A1I7YH81_9BILA</name>
<organism evidence="3 4">
    <name type="scientific">Steinernema glaseri</name>
    <dbReference type="NCBI Taxonomy" id="37863"/>
    <lineage>
        <taxon>Eukaryota</taxon>
        <taxon>Metazoa</taxon>
        <taxon>Ecdysozoa</taxon>
        <taxon>Nematoda</taxon>
        <taxon>Chromadorea</taxon>
        <taxon>Rhabditida</taxon>
        <taxon>Tylenchina</taxon>
        <taxon>Panagrolaimomorpha</taxon>
        <taxon>Strongyloidoidea</taxon>
        <taxon>Steinernematidae</taxon>
        <taxon>Steinernema</taxon>
    </lineage>
</organism>
<feature type="domain" description="Coenzyme PQQ synthesis protein F-like C-terminal lobe" evidence="2">
    <location>
        <begin position="163"/>
        <end position="253"/>
    </location>
</feature>
<dbReference type="PANTHER" id="PTHR43690:SF18">
    <property type="entry name" value="INSULIN-DEGRADING ENZYME-RELATED"/>
    <property type="match status" value="1"/>
</dbReference>
<dbReference type="Proteomes" id="UP000095287">
    <property type="component" value="Unplaced"/>
</dbReference>
<dbReference type="PANTHER" id="PTHR43690">
    <property type="entry name" value="NARDILYSIN"/>
    <property type="match status" value="1"/>
</dbReference>
<keyword evidence="3" id="KW-1185">Reference proteome</keyword>
<dbReference type="InterPro" id="IPR050626">
    <property type="entry name" value="Peptidase_M16"/>
</dbReference>
<keyword evidence="1" id="KW-0479">Metal-binding</keyword>
<dbReference type="GO" id="GO:0051603">
    <property type="term" value="P:proteolysis involved in protein catabolic process"/>
    <property type="evidence" value="ECO:0007669"/>
    <property type="project" value="TreeGrafter"/>
</dbReference>
<protein>
    <submittedName>
        <fullName evidence="4">Peptidase_M16_C domain-containing protein</fullName>
    </submittedName>
</protein>
<dbReference type="GO" id="GO:0043171">
    <property type="term" value="P:peptide catabolic process"/>
    <property type="evidence" value="ECO:0007669"/>
    <property type="project" value="TreeGrafter"/>
</dbReference>
<evidence type="ECO:0000256" key="1">
    <source>
        <dbReference type="ARBA" id="ARBA00022723"/>
    </source>
</evidence>
<evidence type="ECO:0000259" key="2">
    <source>
        <dbReference type="Pfam" id="PF22456"/>
    </source>
</evidence>
<dbReference type="GO" id="GO:0005829">
    <property type="term" value="C:cytosol"/>
    <property type="evidence" value="ECO:0007669"/>
    <property type="project" value="TreeGrafter"/>
</dbReference>
<dbReference type="InterPro" id="IPR054734">
    <property type="entry name" value="PqqF-like_C_4"/>
</dbReference>
<dbReference type="SUPFAM" id="SSF63411">
    <property type="entry name" value="LuxS/MPP-like metallohydrolase"/>
    <property type="match status" value="2"/>
</dbReference>
<reference evidence="4" key="1">
    <citation type="submission" date="2016-11" db="UniProtKB">
        <authorList>
            <consortium name="WormBaseParasite"/>
        </authorList>
    </citation>
    <scope>IDENTIFICATION</scope>
</reference>
<dbReference type="GO" id="GO:0046872">
    <property type="term" value="F:metal ion binding"/>
    <property type="evidence" value="ECO:0007669"/>
    <property type="project" value="UniProtKB-KW"/>
</dbReference>
<evidence type="ECO:0000313" key="3">
    <source>
        <dbReference type="Proteomes" id="UP000095287"/>
    </source>
</evidence>
<proteinExistence type="predicted"/>
<dbReference type="AlphaFoldDB" id="A0A1I7YH81"/>
<dbReference type="Gene3D" id="3.30.830.10">
    <property type="entry name" value="Metalloenzyme, LuxS/M16 peptidase-like"/>
    <property type="match status" value="2"/>
</dbReference>
<sequence>MSSYKPGETTFNLMMEKLRRKFEDAEKNQPRQYCSELMELILSDRRWSQQQLLASSELVTLDTLNKFIPKIWKALHLELIVNGNFTKEDAIALGNTVLDEIQKNNKSIRPLFSNEMKLSRQMKIPEGGSYIYEHHQDTHANSCVELLLQTGVKNTWENMLLELLAQVMKEAAFDTLRTKEQLGYTVFAYANRSLGTQGLSVLVQGSYDPEYVEERIESFLDNFKNTLCEMTDETYDKHVDALAVSRLEKPKFLIHAACKVLLEIMSQEYSFNRDVVEVEELRKITKEELLEFYDEKISAKSKKRQKLVVRVYSTVKPGKVGDSSVPDQGCSQSVRIEDISSFKAGLSIYPGPAPAMEVPSLGIDVLSAKV</sequence>
<dbReference type="GO" id="GO:0005739">
    <property type="term" value="C:mitochondrion"/>
    <property type="evidence" value="ECO:0007669"/>
    <property type="project" value="TreeGrafter"/>
</dbReference>